<keyword evidence="2" id="KW-1185">Reference proteome</keyword>
<proteinExistence type="predicted"/>
<sequence length="59" mass="6385">MRSQFANAPSDPKLRSLMVLVDFMGPGVAFKHGDLCEKPGTLPILLVTVASLLIEDMGR</sequence>
<dbReference type="Gramene" id="PGSC0003DMT400017386">
    <property type="protein sequence ID" value="PGSC0003DMT400017386"/>
    <property type="gene ID" value="PGSC0003DMG400006762"/>
</dbReference>
<name>M1A8V3_SOLTU</name>
<accession>M1A8V3</accession>
<dbReference type="HOGENOM" id="CLU_2965459_0_0_1"/>
<reference evidence="1" key="2">
    <citation type="submission" date="2015-06" db="UniProtKB">
        <authorList>
            <consortium name="EnsemblPlants"/>
        </authorList>
    </citation>
    <scope>IDENTIFICATION</scope>
    <source>
        <strain evidence="1">DM1-3 516 R44</strain>
    </source>
</reference>
<dbReference type="AlphaFoldDB" id="M1A8V3"/>
<dbReference type="InParanoid" id="M1A8V3"/>
<dbReference type="Proteomes" id="UP000011115">
    <property type="component" value="Unassembled WGS sequence"/>
</dbReference>
<reference evidence="2" key="1">
    <citation type="journal article" date="2011" name="Nature">
        <title>Genome sequence and analysis of the tuber crop potato.</title>
        <authorList>
            <consortium name="The Potato Genome Sequencing Consortium"/>
        </authorList>
    </citation>
    <scope>NUCLEOTIDE SEQUENCE [LARGE SCALE GENOMIC DNA]</scope>
    <source>
        <strain evidence="2">cv. DM1-3 516 R44</strain>
    </source>
</reference>
<dbReference type="PaxDb" id="4113-PGSC0003DMT400017386"/>
<dbReference type="EnsemblPlants" id="PGSC0003DMT400017386">
    <property type="protein sequence ID" value="PGSC0003DMT400017386"/>
    <property type="gene ID" value="PGSC0003DMG400006762"/>
</dbReference>
<evidence type="ECO:0000313" key="2">
    <source>
        <dbReference type="Proteomes" id="UP000011115"/>
    </source>
</evidence>
<organism evidence="1 2">
    <name type="scientific">Solanum tuberosum</name>
    <name type="common">Potato</name>
    <dbReference type="NCBI Taxonomy" id="4113"/>
    <lineage>
        <taxon>Eukaryota</taxon>
        <taxon>Viridiplantae</taxon>
        <taxon>Streptophyta</taxon>
        <taxon>Embryophyta</taxon>
        <taxon>Tracheophyta</taxon>
        <taxon>Spermatophyta</taxon>
        <taxon>Magnoliopsida</taxon>
        <taxon>eudicotyledons</taxon>
        <taxon>Gunneridae</taxon>
        <taxon>Pentapetalae</taxon>
        <taxon>asterids</taxon>
        <taxon>lamiids</taxon>
        <taxon>Solanales</taxon>
        <taxon>Solanaceae</taxon>
        <taxon>Solanoideae</taxon>
        <taxon>Solaneae</taxon>
        <taxon>Solanum</taxon>
    </lineage>
</organism>
<evidence type="ECO:0000313" key="1">
    <source>
        <dbReference type="EnsemblPlants" id="PGSC0003DMT400017386"/>
    </source>
</evidence>
<protein>
    <submittedName>
        <fullName evidence="1">Uncharacterized protein</fullName>
    </submittedName>
</protein>